<dbReference type="InterPro" id="IPR001509">
    <property type="entry name" value="Epimerase_deHydtase"/>
</dbReference>
<dbReference type="InterPro" id="IPR036291">
    <property type="entry name" value="NAD(P)-bd_dom_sf"/>
</dbReference>
<proteinExistence type="predicted"/>
<evidence type="ECO:0000259" key="1">
    <source>
        <dbReference type="Pfam" id="PF01370"/>
    </source>
</evidence>
<dbReference type="Proteomes" id="UP000843571">
    <property type="component" value="Unassembled WGS sequence"/>
</dbReference>
<evidence type="ECO:0000313" key="7">
    <source>
        <dbReference type="Proteomes" id="UP000288730"/>
    </source>
</evidence>
<dbReference type="EMBL" id="SCJN01000224">
    <property type="protein sequence ID" value="RXD11491.1"/>
    <property type="molecule type" value="Genomic_DNA"/>
</dbReference>
<reference evidence="3" key="3">
    <citation type="submission" date="2019-12" db="EMBL/GenBank/DDBJ databases">
        <authorList>
            <consortium name="NCBI Pathogen Detection Project"/>
        </authorList>
    </citation>
    <scope>NUCLEOTIDE SEQUENCE</scope>
    <source>
        <strain evidence="4">C0382</strain>
        <strain evidence="3">EC00763</strain>
    </source>
</reference>
<evidence type="ECO:0000313" key="2">
    <source>
        <dbReference type="EMBL" id="EMJ5254852.1"/>
    </source>
</evidence>
<reference evidence="2" key="5">
    <citation type="submission" date="2024-02" db="EMBL/GenBank/DDBJ databases">
        <authorList>
            <consortium name="Clinical and Environmental Microbiology Branch: Whole genome sequencing antimicrobial resistance pathogens in the healthcare setting"/>
        </authorList>
    </citation>
    <scope>NUCLEOTIDE SEQUENCE</scope>
    <source>
        <strain evidence="2">1924188</strain>
    </source>
</reference>
<dbReference type="SUPFAM" id="SSF51735">
    <property type="entry name" value="NAD(P)-binding Rossmann-fold domains"/>
    <property type="match status" value="1"/>
</dbReference>
<dbReference type="PANTHER" id="PTHR48079">
    <property type="entry name" value="PROTEIN YEEZ"/>
    <property type="match status" value="1"/>
</dbReference>
<dbReference type="Proteomes" id="UP001285616">
    <property type="component" value="Unassembled WGS sequence"/>
</dbReference>
<sequence>MKILVTGATSGLGRNAVQYLLQSGESVVATGRNCEVGRSLTNAGAQFVALDLTEATEDDCARLMDGCDAVWHCAAKSSPWGDKTAFWLANVKVTHTLAQAAGRLNIPRFIHISTPAVYFDFQHHYDLPETYLARAFSSHYASSKYAAEQVIAGAVSRYSATRFILLRPRGLFGPHDQVIVPRLMQQLQQGGGCLRLPRGGDALLDLTFVQNVVYAMRLATNVEGLRSGSIYNISNHQPQQLSVMLDALLHQQLGLSYRIAAVPWSLLSLIARGLELYGKCVNQEPVITRYSAGTLCFDMTLSAQKAITELGYRPRFSMEQGIAITGQWLREHGKNNRI</sequence>
<dbReference type="GO" id="GO:0005737">
    <property type="term" value="C:cytoplasm"/>
    <property type="evidence" value="ECO:0007669"/>
    <property type="project" value="TreeGrafter"/>
</dbReference>
<dbReference type="EMBL" id="ABONVU020000011">
    <property type="protein sequence ID" value="EMJ5254852.1"/>
    <property type="molecule type" value="Genomic_DNA"/>
</dbReference>
<reference evidence="5 7" key="2">
    <citation type="submission" date="2019-01" db="EMBL/GenBank/DDBJ databases">
        <title>Genomic analysis of febrile catheter-associated UTI E. coli isolates.</title>
        <authorList>
            <person name="Potter R."/>
            <person name="Zou Z."/>
            <person name="Henderson J."/>
            <person name="Dantas G."/>
        </authorList>
    </citation>
    <scope>NUCLEOTIDE SEQUENCE [LARGE SCALE GENOMIC DNA]</scope>
    <source>
        <strain evidence="5 7">29_CAASB</strain>
    </source>
</reference>
<dbReference type="PANTHER" id="PTHR48079:SF6">
    <property type="entry name" value="NAD(P)-BINDING DOMAIN-CONTAINING PROTEIN-RELATED"/>
    <property type="match status" value="1"/>
</dbReference>
<gene>
    <name evidence="5" type="ORF">EPS76_20895</name>
    <name evidence="3" type="ORF">GRC73_17375</name>
    <name evidence="4" type="ORF">HIE29_001333</name>
    <name evidence="6" type="ORF">OGM49_10460</name>
    <name evidence="2" type="ORF">R8O40_003104</name>
</gene>
<dbReference type="InterPro" id="IPR051783">
    <property type="entry name" value="NAD(P)-dependent_oxidoreduct"/>
</dbReference>
<organism evidence="3">
    <name type="scientific">Escherichia coli</name>
    <dbReference type="NCBI Taxonomy" id="562"/>
    <lineage>
        <taxon>Bacteria</taxon>
        <taxon>Pseudomonadati</taxon>
        <taxon>Pseudomonadota</taxon>
        <taxon>Gammaproteobacteria</taxon>
        <taxon>Enterobacterales</taxon>
        <taxon>Enterobacteriaceae</taxon>
        <taxon>Escherichia</taxon>
    </lineage>
</organism>
<protein>
    <submittedName>
        <fullName evidence="2">NAD(P)-dependent oxidoreductase</fullName>
    </submittedName>
    <submittedName>
        <fullName evidence="3">NAD-dependent epimerase/dehydratase family protein</fullName>
    </submittedName>
</protein>
<dbReference type="AlphaFoldDB" id="A0A061KMP6"/>
<name>A0A061KMP6_ECOLX</name>
<dbReference type="EMBL" id="CP107128">
    <property type="protein sequence ID" value="WLM97871.1"/>
    <property type="molecule type" value="Genomic_DNA"/>
</dbReference>
<reference evidence="6" key="4">
    <citation type="journal article" date="2023" name="Microorganisms">
        <title>Comparative Genomic Analysis of ST131 Subclade C2 of ESBL-Producing E. coli Isolates from Patients with Recurrent and Sporadic Urinary Tract Infections.</title>
        <authorList>
            <person name="Jaen-Luchoro D."/>
            <person name="Kahnamouei A."/>
            <person name="Yazdanshenas S."/>
            <person name="Lindblom A."/>
            <person name="Samuelsson E."/>
            <person name="Ahren C."/>
            <person name="Karami N."/>
        </authorList>
    </citation>
    <scope>NUCLEOTIDE SEQUENCE</scope>
    <source>
        <strain evidence="6">S7</strain>
    </source>
</reference>
<evidence type="ECO:0000313" key="5">
    <source>
        <dbReference type="EMBL" id="RXD11491.1"/>
    </source>
</evidence>
<reference evidence="3" key="1">
    <citation type="journal article" date="2018" name="Genome Biol.">
        <title>SKESA: strategic k-mer extension for scrupulous assemblies.</title>
        <authorList>
            <person name="Souvorov A."/>
            <person name="Agarwala R."/>
            <person name="Lipman D.J."/>
        </authorList>
    </citation>
    <scope>NUCLEOTIDE SEQUENCE [LARGE SCALE GENOMIC DNA]</scope>
    <source>
        <strain evidence="4">C0382</strain>
        <strain evidence="3">EC00763</strain>
    </source>
</reference>
<feature type="domain" description="NAD-dependent epimerase/dehydratase" evidence="1">
    <location>
        <begin position="3"/>
        <end position="233"/>
    </location>
</feature>
<dbReference type="Gene3D" id="3.40.50.720">
    <property type="entry name" value="NAD(P)-binding Rossmann-like Domain"/>
    <property type="match status" value="1"/>
</dbReference>
<evidence type="ECO:0000313" key="6">
    <source>
        <dbReference type="EMBL" id="WLM97871.1"/>
    </source>
</evidence>
<dbReference type="Pfam" id="PF01370">
    <property type="entry name" value="Epimerase"/>
    <property type="match status" value="1"/>
</dbReference>
<dbReference type="EMBL" id="DABCJL010000002">
    <property type="protein sequence ID" value="HAH7767950.1"/>
    <property type="molecule type" value="Genomic_DNA"/>
</dbReference>
<evidence type="ECO:0000313" key="4">
    <source>
        <dbReference type="EMBL" id="HAH7767950.1"/>
    </source>
</evidence>
<dbReference type="Proteomes" id="UP001180189">
    <property type="component" value="Chromosome"/>
</dbReference>
<dbReference type="RefSeq" id="WP_001531634.1">
    <property type="nucleotide sequence ID" value="NZ_AP021998.1"/>
</dbReference>
<dbReference type="EMBL" id="DABBJX010000020">
    <property type="protein sequence ID" value="HAH4525753.1"/>
    <property type="molecule type" value="Genomic_DNA"/>
</dbReference>
<evidence type="ECO:0000313" key="3">
    <source>
        <dbReference type="EMBL" id="HAH4525753.1"/>
    </source>
</evidence>
<accession>A0A061KMP6</accession>
<dbReference type="Proteomes" id="UP000288730">
    <property type="component" value="Unassembled WGS sequence"/>
</dbReference>
<dbReference type="GO" id="GO:0004029">
    <property type="term" value="F:aldehyde dehydrogenase (NAD+) activity"/>
    <property type="evidence" value="ECO:0007669"/>
    <property type="project" value="TreeGrafter"/>
</dbReference>